<name>A0A562V0X3_9ACTN</name>
<keyword evidence="2" id="KW-1185">Reference proteome</keyword>
<reference evidence="1 2" key="1">
    <citation type="journal article" date="2013" name="Stand. Genomic Sci.">
        <title>Genomic Encyclopedia of Type Strains, Phase I: The one thousand microbial genomes (KMG-I) project.</title>
        <authorList>
            <person name="Kyrpides N.C."/>
            <person name="Woyke T."/>
            <person name="Eisen J.A."/>
            <person name="Garrity G."/>
            <person name="Lilburn T.G."/>
            <person name="Beck B.J."/>
            <person name="Whitman W.B."/>
            <person name="Hugenholtz P."/>
            <person name="Klenk H.P."/>
        </authorList>
    </citation>
    <scope>NUCLEOTIDE SEQUENCE [LARGE SCALE GENOMIC DNA]</scope>
    <source>
        <strain evidence="1 2">DSM 45044</strain>
    </source>
</reference>
<dbReference type="AlphaFoldDB" id="A0A562V0X3"/>
<evidence type="ECO:0000313" key="1">
    <source>
        <dbReference type="EMBL" id="TWJ11549.1"/>
    </source>
</evidence>
<sequence>MDHLSLRLETQQSPVADEVSAITSVVRPILTGLLLAQKADIVNEAGGHEKLKLKMLPRVYREGDGDCGICFEYAVHSAVLHKDPMVLERVHDALAKHCKLPGEAPSSMLFAAEKAGVNQLVDTSLALLTADSQLMYGTQGRPVKLKKHLRNVADAFRKRKNPPNLPQSIAGLWKADLFLGMSDLDKWVGTSVKINPSQLESARGLRVGIVPSKQGASDLPYKDDSKNMIVCPLKHDGDFMEVFYSGWQVIRSFLKADANVPKEVNLPQPALRQVARYLADRREYPVLDVVAALEDFAQPHLLATSERSADLVKTRDGQVEVSTVVAPVPKSV</sequence>
<dbReference type="EMBL" id="VLLL01000006">
    <property type="protein sequence ID" value="TWJ11549.1"/>
    <property type="molecule type" value="Genomic_DNA"/>
</dbReference>
<comment type="caution">
    <text evidence="1">The sequence shown here is derived from an EMBL/GenBank/DDBJ whole genome shotgun (WGS) entry which is preliminary data.</text>
</comment>
<accession>A0A562V0X3</accession>
<protein>
    <submittedName>
        <fullName evidence="1">Uncharacterized protein</fullName>
    </submittedName>
</protein>
<proteinExistence type="predicted"/>
<evidence type="ECO:0000313" key="2">
    <source>
        <dbReference type="Proteomes" id="UP000321617"/>
    </source>
</evidence>
<dbReference type="Proteomes" id="UP000321617">
    <property type="component" value="Unassembled WGS sequence"/>
</dbReference>
<organism evidence="1 2">
    <name type="scientific">Stackebrandtia albiflava</name>
    <dbReference type="NCBI Taxonomy" id="406432"/>
    <lineage>
        <taxon>Bacteria</taxon>
        <taxon>Bacillati</taxon>
        <taxon>Actinomycetota</taxon>
        <taxon>Actinomycetes</taxon>
        <taxon>Glycomycetales</taxon>
        <taxon>Glycomycetaceae</taxon>
        <taxon>Stackebrandtia</taxon>
    </lineage>
</organism>
<gene>
    <name evidence="1" type="ORF">LX16_2274</name>
</gene>